<evidence type="ECO:0000256" key="3">
    <source>
        <dbReference type="ARBA" id="ARBA00022741"/>
    </source>
</evidence>
<comment type="caution">
    <text evidence="10">The sequence shown here is derived from an EMBL/GenBank/DDBJ whole genome shotgun (WGS) entry which is preliminary data.</text>
</comment>
<evidence type="ECO:0000256" key="1">
    <source>
        <dbReference type="ARBA" id="ARBA00004651"/>
    </source>
</evidence>
<feature type="transmembrane region" description="Helical" evidence="7">
    <location>
        <begin position="130"/>
        <end position="152"/>
    </location>
</feature>
<evidence type="ECO:0000313" key="11">
    <source>
        <dbReference type="Proteomes" id="UP001527099"/>
    </source>
</evidence>
<accession>A0ABT4GM92</accession>
<evidence type="ECO:0000256" key="2">
    <source>
        <dbReference type="ARBA" id="ARBA00022692"/>
    </source>
</evidence>
<dbReference type="InterPro" id="IPR039421">
    <property type="entry name" value="Type_1_exporter"/>
</dbReference>
<dbReference type="RefSeq" id="WP_268618103.1">
    <property type="nucleotide sequence ID" value="NZ_JAMDMX010000136.1"/>
</dbReference>
<dbReference type="GO" id="GO:0005524">
    <property type="term" value="F:ATP binding"/>
    <property type="evidence" value="ECO:0007669"/>
    <property type="project" value="UniProtKB-KW"/>
</dbReference>
<dbReference type="EMBL" id="JAMDMX010000136">
    <property type="protein sequence ID" value="MCY9697325.1"/>
    <property type="molecule type" value="Genomic_DNA"/>
</dbReference>
<proteinExistence type="predicted"/>
<keyword evidence="11" id="KW-1185">Reference proteome</keyword>
<dbReference type="PROSITE" id="PS50893">
    <property type="entry name" value="ABC_TRANSPORTER_2"/>
    <property type="match status" value="1"/>
</dbReference>
<comment type="subcellular location">
    <subcellularLocation>
        <location evidence="1">Cell membrane</location>
        <topology evidence="1">Multi-pass membrane protein</topology>
    </subcellularLocation>
</comment>
<evidence type="ECO:0000259" key="8">
    <source>
        <dbReference type="PROSITE" id="PS50893"/>
    </source>
</evidence>
<dbReference type="Pfam" id="PF00005">
    <property type="entry name" value="ABC_tran"/>
    <property type="match status" value="1"/>
</dbReference>
<keyword evidence="5 7" id="KW-1133">Transmembrane helix</keyword>
<dbReference type="PANTHER" id="PTHR24221">
    <property type="entry name" value="ATP-BINDING CASSETTE SUB-FAMILY B"/>
    <property type="match status" value="1"/>
</dbReference>
<dbReference type="InterPro" id="IPR027417">
    <property type="entry name" value="P-loop_NTPase"/>
</dbReference>
<evidence type="ECO:0000256" key="4">
    <source>
        <dbReference type="ARBA" id="ARBA00022840"/>
    </source>
</evidence>
<dbReference type="Gene3D" id="3.40.50.300">
    <property type="entry name" value="P-loop containing nucleotide triphosphate hydrolases"/>
    <property type="match status" value="1"/>
</dbReference>
<dbReference type="SUPFAM" id="SSF90123">
    <property type="entry name" value="ABC transporter transmembrane region"/>
    <property type="match status" value="1"/>
</dbReference>
<keyword evidence="4 10" id="KW-0067">ATP-binding</keyword>
<feature type="transmembrane region" description="Helical" evidence="7">
    <location>
        <begin position="58"/>
        <end position="84"/>
    </location>
</feature>
<organism evidence="10 11">
    <name type="scientific">Paenibacillus alginolyticus</name>
    <dbReference type="NCBI Taxonomy" id="59839"/>
    <lineage>
        <taxon>Bacteria</taxon>
        <taxon>Bacillati</taxon>
        <taxon>Bacillota</taxon>
        <taxon>Bacilli</taxon>
        <taxon>Bacillales</taxon>
        <taxon>Paenibacillaceae</taxon>
        <taxon>Paenibacillus</taxon>
    </lineage>
</organism>
<evidence type="ECO:0000256" key="7">
    <source>
        <dbReference type="SAM" id="Phobius"/>
    </source>
</evidence>
<dbReference type="PANTHER" id="PTHR24221:SF423">
    <property type="entry name" value="ABC TRANSPORTER"/>
    <property type="match status" value="1"/>
</dbReference>
<feature type="transmembrane region" description="Helical" evidence="7">
    <location>
        <begin position="18"/>
        <end position="38"/>
    </location>
</feature>
<feature type="domain" description="ABC transporter" evidence="8">
    <location>
        <begin position="411"/>
        <end position="644"/>
    </location>
</feature>
<evidence type="ECO:0000259" key="9">
    <source>
        <dbReference type="PROSITE" id="PS50929"/>
    </source>
</evidence>
<keyword evidence="2 7" id="KW-0812">Transmembrane</keyword>
<evidence type="ECO:0000256" key="5">
    <source>
        <dbReference type="ARBA" id="ARBA00022989"/>
    </source>
</evidence>
<keyword evidence="6 7" id="KW-0472">Membrane</keyword>
<feature type="transmembrane region" description="Helical" evidence="7">
    <location>
        <begin position="158"/>
        <end position="178"/>
    </location>
</feature>
<dbReference type="InterPro" id="IPR003439">
    <property type="entry name" value="ABC_transporter-like_ATP-bd"/>
</dbReference>
<sequence length="650" mass="71945">MNTYQYLWRLIMYRPIRYLVNAIAWTVIYLAPIAPGLITKEFFDSLTGKSALGYGVWGLIALLMAAAIGRIMLIVIGFITDVNFRFRMGMLLRRNLLEHVLKQPGAQAIPVSPGEAISHFRDDVDQSEEAASWSVDVFGMTCFALVSGYILIRIDAQMTLLVFMPIVLVITAAQLATVRLQKYRAASREATSKVTGEISEMFGNVQAIQVAGAEKRVIARFRSFGDDRRKAMLKDRLMGELLDSVFSNSVNLGTGLILLLAGTKMRAGTFTVGDFALFVYYLTFVTQFITNVGKFITYFKQMSVSLERLTFLLQGASAKVLTMVNSLHLKAESKVAEAAVSTVPLAQEGIEMQRQSGDEREGRVKIEQGFERFNADMSQQEEGFEREFAVGEKLEGQSNHEDQIAASLQRLDVNGLSYAYSDTGRGISDIHFSLKRGSFTVITGTIGSGKTTLVRSLLGLLPKGEGTIAWNGVPVEDPGTFFTPPRSAYTAQVPRLYSDTLRNNILLGQAEQGDSLQLALHAAVMEVDVAQLPGGLDTVIGPRGVKLSGGQAQRTAAARMLVRDAELYVFDDLSSALDVETEQKLWERMFERRSDATCLVVSHRKTALTRADHIIVMKEGRIEAEGNSEELLRQSTTFRELWYGDERPLS</sequence>
<dbReference type="InterPro" id="IPR011527">
    <property type="entry name" value="ABC1_TM_dom"/>
</dbReference>
<dbReference type="Pfam" id="PF00664">
    <property type="entry name" value="ABC_membrane"/>
    <property type="match status" value="1"/>
</dbReference>
<protein>
    <submittedName>
        <fullName evidence="10">ABC transporter ATP-binding protein/permease</fullName>
    </submittedName>
</protein>
<dbReference type="PROSITE" id="PS50929">
    <property type="entry name" value="ABC_TM1F"/>
    <property type="match status" value="1"/>
</dbReference>
<evidence type="ECO:0000256" key="6">
    <source>
        <dbReference type="ARBA" id="ARBA00023136"/>
    </source>
</evidence>
<dbReference type="Proteomes" id="UP001527099">
    <property type="component" value="Unassembled WGS sequence"/>
</dbReference>
<dbReference type="InterPro" id="IPR036640">
    <property type="entry name" value="ABC1_TM_sf"/>
</dbReference>
<dbReference type="SMART" id="SM00382">
    <property type="entry name" value="AAA"/>
    <property type="match status" value="1"/>
</dbReference>
<dbReference type="CDD" id="cd07346">
    <property type="entry name" value="ABC_6TM_exporters"/>
    <property type="match status" value="1"/>
</dbReference>
<reference evidence="10 11" key="1">
    <citation type="submission" date="2022-05" db="EMBL/GenBank/DDBJ databases">
        <title>Genome Sequencing of Bee-Associated Microbes.</title>
        <authorList>
            <person name="Dunlap C."/>
        </authorList>
    </citation>
    <scope>NUCLEOTIDE SEQUENCE [LARGE SCALE GENOMIC DNA]</scope>
    <source>
        <strain evidence="10 11">NRRL B-14421</strain>
    </source>
</reference>
<dbReference type="InterPro" id="IPR003593">
    <property type="entry name" value="AAA+_ATPase"/>
</dbReference>
<feature type="transmembrane region" description="Helical" evidence="7">
    <location>
        <begin position="275"/>
        <end position="299"/>
    </location>
</feature>
<dbReference type="Gene3D" id="1.20.1560.10">
    <property type="entry name" value="ABC transporter type 1, transmembrane domain"/>
    <property type="match status" value="1"/>
</dbReference>
<gene>
    <name evidence="10" type="ORF">M5X19_31360</name>
</gene>
<feature type="domain" description="ABC transmembrane type-1" evidence="9">
    <location>
        <begin position="30"/>
        <end position="301"/>
    </location>
</feature>
<evidence type="ECO:0000313" key="10">
    <source>
        <dbReference type="EMBL" id="MCY9697325.1"/>
    </source>
</evidence>
<name>A0ABT4GM92_9BACL</name>
<keyword evidence="3" id="KW-0547">Nucleotide-binding</keyword>
<dbReference type="SUPFAM" id="SSF52540">
    <property type="entry name" value="P-loop containing nucleoside triphosphate hydrolases"/>
    <property type="match status" value="1"/>
</dbReference>